<feature type="region of interest" description="Disordered" evidence="1">
    <location>
        <begin position="1"/>
        <end position="34"/>
    </location>
</feature>
<evidence type="ECO:0000313" key="3">
    <source>
        <dbReference type="Proteomes" id="UP000248731"/>
    </source>
</evidence>
<dbReference type="Proteomes" id="UP000248731">
    <property type="component" value="Chromosome 1"/>
</dbReference>
<name>A0A2X4THF7_SALER</name>
<reference evidence="2 3" key="1">
    <citation type="submission" date="2018-06" db="EMBL/GenBank/DDBJ databases">
        <authorList>
            <consortium name="Pathogen Informatics"/>
            <person name="Doyle S."/>
        </authorList>
    </citation>
    <scope>NUCLEOTIDE SEQUENCE [LARGE SCALE GENOMIC DNA]</scope>
    <source>
        <strain evidence="2 3">NCTC7307</strain>
    </source>
</reference>
<protein>
    <submittedName>
        <fullName evidence="2">Uncharacterized protein</fullName>
    </submittedName>
</protein>
<evidence type="ECO:0000256" key="1">
    <source>
        <dbReference type="SAM" id="MobiDB-lite"/>
    </source>
</evidence>
<evidence type="ECO:0000313" key="2">
    <source>
        <dbReference type="EMBL" id="SQI26847.1"/>
    </source>
</evidence>
<gene>
    <name evidence="2" type="ORF">NCTC7307_04218</name>
</gene>
<sequence>MTVTPAQKRGDNGKNEATREEGHQAKNRPDAQPNLYPWSTCILYLHQMLIDARRMNQQV</sequence>
<accession>A0A2X4THF7</accession>
<dbReference type="AlphaFoldDB" id="A0A2X4THF7"/>
<organism evidence="2 3">
    <name type="scientific">Salmonella enterica subsp. arizonae</name>
    <dbReference type="NCBI Taxonomy" id="59203"/>
    <lineage>
        <taxon>Bacteria</taxon>
        <taxon>Pseudomonadati</taxon>
        <taxon>Pseudomonadota</taxon>
        <taxon>Gammaproteobacteria</taxon>
        <taxon>Enterobacterales</taxon>
        <taxon>Enterobacteriaceae</taxon>
        <taxon>Salmonella</taxon>
    </lineage>
</organism>
<keyword evidence="3" id="KW-1185">Reference proteome</keyword>
<dbReference type="EMBL" id="LS483466">
    <property type="protein sequence ID" value="SQI26847.1"/>
    <property type="molecule type" value="Genomic_DNA"/>
</dbReference>
<proteinExistence type="predicted"/>
<feature type="compositionally biased region" description="Basic and acidic residues" evidence="1">
    <location>
        <begin position="8"/>
        <end position="29"/>
    </location>
</feature>